<gene>
    <name evidence="2" type="ORF">BE04_25025</name>
</gene>
<evidence type="ECO:0000313" key="2">
    <source>
        <dbReference type="EMBL" id="KYF54054.1"/>
    </source>
</evidence>
<reference evidence="2 3" key="1">
    <citation type="submission" date="2014-02" db="EMBL/GenBank/DDBJ databases">
        <title>The small core and large imbalanced accessory genome model reveals a collaborative survival strategy of Sorangium cellulosum strains in nature.</title>
        <authorList>
            <person name="Han K."/>
            <person name="Peng R."/>
            <person name="Blom J."/>
            <person name="Li Y.-Z."/>
        </authorList>
    </citation>
    <scope>NUCLEOTIDE SEQUENCE [LARGE SCALE GENOMIC DNA]</scope>
    <source>
        <strain evidence="2 3">So0157-18</strain>
    </source>
</reference>
<organism evidence="2 3">
    <name type="scientific">Sorangium cellulosum</name>
    <name type="common">Polyangium cellulosum</name>
    <dbReference type="NCBI Taxonomy" id="56"/>
    <lineage>
        <taxon>Bacteria</taxon>
        <taxon>Pseudomonadati</taxon>
        <taxon>Myxococcota</taxon>
        <taxon>Polyangia</taxon>
        <taxon>Polyangiales</taxon>
        <taxon>Polyangiaceae</taxon>
        <taxon>Sorangium</taxon>
    </lineage>
</organism>
<name>A0A150PEE0_SORCE</name>
<keyword evidence="1" id="KW-0732">Signal</keyword>
<evidence type="ECO:0008006" key="4">
    <source>
        <dbReference type="Google" id="ProtNLM"/>
    </source>
</evidence>
<comment type="caution">
    <text evidence="2">The sequence shown here is derived from an EMBL/GenBank/DDBJ whole genome shotgun (WGS) entry which is preliminary data.</text>
</comment>
<evidence type="ECO:0000256" key="1">
    <source>
        <dbReference type="SAM" id="SignalP"/>
    </source>
</evidence>
<proteinExistence type="predicted"/>
<feature type="signal peptide" evidence="1">
    <location>
        <begin position="1"/>
        <end position="22"/>
    </location>
</feature>
<feature type="chain" id="PRO_5007565509" description="Secreted protein" evidence="1">
    <location>
        <begin position="23"/>
        <end position="406"/>
    </location>
</feature>
<accession>A0A150PEE0</accession>
<sequence length="406" mass="42858">MRRAATALLGVALLAGAAPASAQPMRAEPGGSRVAPILPALKLEGSTEGSAKLEVGADIVVRASDSIDLSFAPSFEVTTADGLAALFSTEEADEAGAMPWRAGGTVSLYYLGEPVSRTAIAAFRDSDLRMKSSAVARCQVVCAQGPEEGSCKNFRAALGQVQSASSISPEDLCSDGQALWLEYERHIARELRGMYPDLTVSAKAVAGRDSFTYVAEDPDQTPLALHEDERHTTYEIGTSLAWVTPVPLGWGSMLTLEGSFRVTAGYEASPVSAEWCTPVGSVPRQDGSGADEAEACTTGTFGAPASSTKMRGALRVGALNRLQDLWRLALGPYVVRDGDSYAIGVEAPLYLNFASAPPEYVGDYKGLLAVTPRAEWSVRGDGFPESRFVLTLALLGQRSFFGAAFD</sequence>
<protein>
    <recommendedName>
        <fullName evidence="4">Secreted protein</fullName>
    </recommendedName>
</protein>
<dbReference type="EMBL" id="JELX01002856">
    <property type="protein sequence ID" value="KYF54054.1"/>
    <property type="molecule type" value="Genomic_DNA"/>
</dbReference>
<evidence type="ECO:0000313" key="3">
    <source>
        <dbReference type="Proteomes" id="UP000075604"/>
    </source>
</evidence>
<dbReference type="AlphaFoldDB" id="A0A150PEE0"/>
<dbReference type="Proteomes" id="UP000075604">
    <property type="component" value="Unassembled WGS sequence"/>
</dbReference>